<dbReference type="AlphaFoldDB" id="V7B549"/>
<keyword evidence="2" id="KW-1185">Reference proteome</keyword>
<dbReference type="EMBL" id="CM002295">
    <property type="protein sequence ID" value="ESW12670.1"/>
    <property type="molecule type" value="Genomic_DNA"/>
</dbReference>
<gene>
    <name evidence="1" type="ORF">PHAVU_008G132500g</name>
</gene>
<evidence type="ECO:0000313" key="2">
    <source>
        <dbReference type="Proteomes" id="UP000000226"/>
    </source>
</evidence>
<accession>V7B549</accession>
<proteinExistence type="predicted"/>
<dbReference type="STRING" id="3885.V7B549"/>
<evidence type="ECO:0000313" key="1">
    <source>
        <dbReference type="EMBL" id="ESW12670.1"/>
    </source>
</evidence>
<reference evidence="2" key="1">
    <citation type="journal article" date="2014" name="Nat. Genet.">
        <title>A reference genome for common bean and genome-wide analysis of dual domestications.</title>
        <authorList>
            <person name="Schmutz J."/>
            <person name="McClean P.E."/>
            <person name="Mamidi S."/>
            <person name="Wu G.A."/>
            <person name="Cannon S.B."/>
            <person name="Grimwood J."/>
            <person name="Jenkins J."/>
            <person name="Shu S."/>
            <person name="Song Q."/>
            <person name="Chavarro C."/>
            <person name="Torres-Torres M."/>
            <person name="Geffroy V."/>
            <person name="Moghaddam S.M."/>
            <person name="Gao D."/>
            <person name="Abernathy B."/>
            <person name="Barry K."/>
            <person name="Blair M."/>
            <person name="Brick M.A."/>
            <person name="Chovatia M."/>
            <person name="Gepts P."/>
            <person name="Goodstein D.M."/>
            <person name="Gonzales M."/>
            <person name="Hellsten U."/>
            <person name="Hyten D.L."/>
            <person name="Jia G."/>
            <person name="Kelly J.D."/>
            <person name="Kudrna D."/>
            <person name="Lee R."/>
            <person name="Richard M.M."/>
            <person name="Miklas P.N."/>
            <person name="Osorno J.M."/>
            <person name="Rodrigues J."/>
            <person name="Thareau V."/>
            <person name="Urrea C.A."/>
            <person name="Wang M."/>
            <person name="Yu Y."/>
            <person name="Zhang M."/>
            <person name="Wing R.A."/>
            <person name="Cregan P.B."/>
            <person name="Rokhsar D.S."/>
            <person name="Jackson S.A."/>
        </authorList>
    </citation>
    <scope>NUCLEOTIDE SEQUENCE [LARGE SCALE GENOMIC DNA]</scope>
    <source>
        <strain evidence="2">cv. G19833</strain>
    </source>
</reference>
<protein>
    <submittedName>
        <fullName evidence="1">Uncharacterized protein</fullName>
    </submittedName>
</protein>
<dbReference type="Gramene" id="ESW12670">
    <property type="protein sequence ID" value="ESW12670"/>
    <property type="gene ID" value="PHAVU_008G132500g"/>
</dbReference>
<organism evidence="1 2">
    <name type="scientific">Phaseolus vulgaris</name>
    <name type="common">Kidney bean</name>
    <name type="synonym">French bean</name>
    <dbReference type="NCBI Taxonomy" id="3885"/>
    <lineage>
        <taxon>Eukaryota</taxon>
        <taxon>Viridiplantae</taxon>
        <taxon>Streptophyta</taxon>
        <taxon>Embryophyta</taxon>
        <taxon>Tracheophyta</taxon>
        <taxon>Spermatophyta</taxon>
        <taxon>Magnoliopsida</taxon>
        <taxon>eudicotyledons</taxon>
        <taxon>Gunneridae</taxon>
        <taxon>Pentapetalae</taxon>
        <taxon>rosids</taxon>
        <taxon>fabids</taxon>
        <taxon>Fabales</taxon>
        <taxon>Fabaceae</taxon>
        <taxon>Papilionoideae</taxon>
        <taxon>50 kb inversion clade</taxon>
        <taxon>NPAAA clade</taxon>
        <taxon>indigoferoid/millettioid clade</taxon>
        <taxon>Phaseoleae</taxon>
        <taxon>Phaseolus</taxon>
    </lineage>
</organism>
<name>V7B549_PHAVU</name>
<sequence>MIKEKYIFKVIVYVWQVKNISMEILDFYESYRMLFTDERINAALQKLALRP</sequence>
<dbReference type="OrthoDB" id="10266018at2759"/>
<dbReference type="Proteomes" id="UP000000226">
    <property type="component" value="Chromosome 8"/>
</dbReference>